<accession>A0A7J6B6T5</accession>
<feature type="compositionally biased region" description="Polar residues" evidence="1">
    <location>
        <begin position="49"/>
        <end position="58"/>
    </location>
</feature>
<evidence type="ECO:0000313" key="2">
    <source>
        <dbReference type="EMBL" id="KAF4090720.1"/>
    </source>
</evidence>
<gene>
    <name evidence="2" type="ORF">AMELA_G00055140</name>
</gene>
<dbReference type="EMBL" id="JAAGNN010000004">
    <property type="protein sequence ID" value="KAF4090720.1"/>
    <property type="molecule type" value="Genomic_DNA"/>
</dbReference>
<feature type="region of interest" description="Disordered" evidence="1">
    <location>
        <begin position="39"/>
        <end position="106"/>
    </location>
</feature>
<protein>
    <submittedName>
        <fullName evidence="2">Uncharacterized protein</fullName>
    </submittedName>
</protein>
<feature type="compositionally biased region" description="Polar residues" evidence="1">
    <location>
        <begin position="97"/>
        <end position="106"/>
    </location>
</feature>
<organism evidence="2 3">
    <name type="scientific">Ameiurus melas</name>
    <name type="common">Black bullhead</name>
    <name type="synonym">Silurus melas</name>
    <dbReference type="NCBI Taxonomy" id="219545"/>
    <lineage>
        <taxon>Eukaryota</taxon>
        <taxon>Metazoa</taxon>
        <taxon>Chordata</taxon>
        <taxon>Craniata</taxon>
        <taxon>Vertebrata</taxon>
        <taxon>Euteleostomi</taxon>
        <taxon>Actinopterygii</taxon>
        <taxon>Neopterygii</taxon>
        <taxon>Teleostei</taxon>
        <taxon>Ostariophysi</taxon>
        <taxon>Siluriformes</taxon>
        <taxon>Ictaluridae</taxon>
        <taxon>Ameiurus</taxon>
    </lineage>
</organism>
<sequence length="106" mass="11833">MLRNYKCVNCGVKTESTGAACSQCGKTDFTVYVPEAEAEAGASSGASLQVASDCSSVPQEQEQNDGGADDDDREQERRRRLKRRRRRRRRRRAENQSSAFRSSEGL</sequence>
<proteinExistence type="predicted"/>
<reference evidence="2 3" key="1">
    <citation type="submission" date="2020-02" db="EMBL/GenBank/DDBJ databases">
        <title>A chromosome-scale genome assembly of the black bullhead catfish (Ameiurus melas).</title>
        <authorList>
            <person name="Wen M."/>
            <person name="Zham M."/>
            <person name="Cabau C."/>
            <person name="Klopp C."/>
            <person name="Donnadieu C."/>
            <person name="Roques C."/>
            <person name="Bouchez O."/>
            <person name="Lampietro C."/>
            <person name="Jouanno E."/>
            <person name="Herpin A."/>
            <person name="Louis A."/>
            <person name="Berthelot C."/>
            <person name="Parey E."/>
            <person name="Roest-Crollius H."/>
            <person name="Braasch I."/>
            <person name="Postlethwait J."/>
            <person name="Robinson-Rechavi M."/>
            <person name="Echchiki A."/>
            <person name="Begum T."/>
            <person name="Montfort J."/>
            <person name="Schartl M."/>
            <person name="Bobe J."/>
            <person name="Guiguen Y."/>
        </authorList>
    </citation>
    <scope>NUCLEOTIDE SEQUENCE [LARGE SCALE GENOMIC DNA]</scope>
    <source>
        <strain evidence="2">M_S1</strain>
        <tissue evidence="2">Blood</tissue>
    </source>
</reference>
<dbReference type="AlphaFoldDB" id="A0A7J6B6T5"/>
<comment type="caution">
    <text evidence="2">The sequence shown here is derived from an EMBL/GenBank/DDBJ whole genome shotgun (WGS) entry which is preliminary data.</text>
</comment>
<name>A0A7J6B6T5_AMEME</name>
<keyword evidence="3" id="KW-1185">Reference proteome</keyword>
<evidence type="ECO:0000256" key="1">
    <source>
        <dbReference type="SAM" id="MobiDB-lite"/>
    </source>
</evidence>
<dbReference type="Proteomes" id="UP000593565">
    <property type="component" value="Unassembled WGS sequence"/>
</dbReference>
<feature type="compositionally biased region" description="Basic residues" evidence="1">
    <location>
        <begin position="78"/>
        <end position="92"/>
    </location>
</feature>
<evidence type="ECO:0000313" key="3">
    <source>
        <dbReference type="Proteomes" id="UP000593565"/>
    </source>
</evidence>